<sequence length="202" mass="23703">MQTLKYQIEQIMFENPGKIYIASDFLEIGDKNNIKLILHRLTKEGKIERLINGLYVKPYYSNIIKKYSYTLPEEVAEKIAQKNGWTIAPAKNATLNYTGVSTQVPVVFEYISDGPSKEYFYGKAKISFIHRPKKYITSRSMKFRILVEAIRTLGRKYINNSEIHDLAYYAQNIQEDLLKDTNDFSLWIRNVLLKIKEINDYR</sequence>
<dbReference type="EMBL" id="LR215036">
    <property type="protein sequence ID" value="VEU74809.1"/>
    <property type="molecule type" value="Genomic_DNA"/>
</dbReference>
<accession>A0A449B2H1</accession>
<name>A0A449B2H1_9BACT</name>
<dbReference type="RefSeq" id="WP_129725606.1">
    <property type="nucleotide sequence ID" value="NZ_CP101807.1"/>
</dbReference>
<dbReference type="InterPro" id="IPR045738">
    <property type="entry name" value="DUF6088"/>
</dbReference>
<evidence type="ECO:0008006" key="3">
    <source>
        <dbReference type="Google" id="ProtNLM"/>
    </source>
</evidence>
<organism evidence="1 2">
    <name type="scientific">Mycoplasmopsis citelli</name>
    <dbReference type="NCBI Taxonomy" id="171281"/>
    <lineage>
        <taxon>Bacteria</taxon>
        <taxon>Bacillati</taxon>
        <taxon>Mycoplasmatota</taxon>
        <taxon>Mycoplasmoidales</taxon>
        <taxon>Metamycoplasmataceae</taxon>
        <taxon>Mycoplasmopsis</taxon>
    </lineage>
</organism>
<proteinExistence type="predicted"/>
<dbReference type="OrthoDB" id="9798200at2"/>
<evidence type="ECO:0000313" key="2">
    <source>
        <dbReference type="Proteomes" id="UP000290985"/>
    </source>
</evidence>
<dbReference type="Proteomes" id="UP000290985">
    <property type="component" value="Chromosome"/>
</dbReference>
<evidence type="ECO:0000313" key="1">
    <source>
        <dbReference type="EMBL" id="VEU74809.1"/>
    </source>
</evidence>
<protein>
    <recommendedName>
        <fullName evidence="3">Transcriptional regulator, AbiEi antitoxin, Type IV TA system</fullName>
    </recommendedName>
</protein>
<dbReference type="KEGG" id="mcit:NCTC10181_00671"/>
<reference evidence="1 2" key="1">
    <citation type="submission" date="2019-01" db="EMBL/GenBank/DDBJ databases">
        <authorList>
            <consortium name="Pathogen Informatics"/>
        </authorList>
    </citation>
    <scope>NUCLEOTIDE SEQUENCE [LARGE SCALE GENOMIC DNA]</scope>
    <source>
        <strain evidence="1 2">NCTC10181</strain>
    </source>
</reference>
<dbReference type="AlphaFoldDB" id="A0A449B2H1"/>
<gene>
    <name evidence="1" type="ORF">NCTC10181_00671</name>
</gene>
<keyword evidence="2" id="KW-1185">Reference proteome</keyword>
<dbReference type="Pfam" id="PF19570">
    <property type="entry name" value="DUF6088"/>
    <property type="match status" value="1"/>
</dbReference>